<dbReference type="EC" id="2.4.1.329" evidence="4"/>
<dbReference type="AlphaFoldDB" id="A0A1D3TVV0"/>
<feature type="binding site" evidence="6">
    <location>
        <begin position="320"/>
        <end position="321"/>
    </location>
    <ligand>
        <name>substrate</name>
    </ligand>
</feature>
<dbReference type="Gene3D" id="3.90.400.10">
    <property type="entry name" value="Oligo-1,6-glucosidase, Domain 2"/>
    <property type="match status" value="1"/>
</dbReference>
<proteinExistence type="inferred from homology"/>
<feature type="binding site" evidence="6">
    <location>
        <position position="421"/>
    </location>
    <ligand>
        <name>substrate</name>
    </ligand>
</feature>
<keyword evidence="3 4" id="KW-0808">Transferase</keyword>
<gene>
    <name evidence="8" type="ORF">SAMN05421730_101863</name>
</gene>
<protein>
    <recommendedName>
        <fullName evidence="4">Sucrose 6(F)-phosphate phosphorylase</fullName>
        <ecNumber evidence="4">2.4.1.329</ecNumber>
    </recommendedName>
</protein>
<dbReference type="Gene3D" id="3.20.20.80">
    <property type="entry name" value="Glycosidases"/>
    <property type="match status" value="1"/>
</dbReference>
<dbReference type="PANTHER" id="PTHR38784">
    <property type="entry name" value="SUCROSE PHOSPHORYLASE"/>
    <property type="match status" value="1"/>
</dbReference>
<dbReference type="GO" id="GO:0005975">
    <property type="term" value="P:carbohydrate metabolic process"/>
    <property type="evidence" value="ECO:0007669"/>
    <property type="project" value="InterPro"/>
</dbReference>
<dbReference type="InterPro" id="IPR006047">
    <property type="entry name" value="GH13_cat_dom"/>
</dbReference>
<evidence type="ECO:0000313" key="8">
    <source>
        <dbReference type="EMBL" id="SCP98279.1"/>
    </source>
</evidence>
<sequence>MPVFQSDRDRNRRSGYMETYFELPAGEKMKKIENKVMLITYSDSMGNNLKDLDNVLNKHFSKAIGGVHLLPFFPSSGDRGFAPVDYHKVDEAFGDWTDVEKLAENYYLMFDYMINHISAQSEYYQDFLKNKDNSKYRDLFIRYKDFWENGEPTEAEVDAIYKRKPRAPYVDAHFADGTTEKVWCTFDEEQIDINCKSETAKEFIRDNLTWLCSHGAALIRLDAFAYATKKAGTSCFFIEPDVWEFLQECTDIIDEYGVELLPEIHEHYTIQNKIAEKDYYVYDFALPMLLINALYYGQTAYLKNWLEICPRKQFTTLDTHDGIGVVDVKDLLPDAEIERTKEDIFKYGANVKKIYNTAAYNNLDIYQVNCSYYSALGDDDDAYLMARAVQFFAPGIPQVYYVGLLAGRNDLELLEETKVGRNINRHYYKLNEIDEEVKRPVVQKLLRLMEFRNTHPAFDGEFEMVTAGESELVIVRKNGSHTAKLTADFMTKKMTISYTDMEDGENKILEL</sequence>
<dbReference type="CDD" id="cd11355">
    <property type="entry name" value="AmyAc_Sucrose_phosphorylase"/>
    <property type="match status" value="1"/>
</dbReference>
<evidence type="ECO:0000256" key="5">
    <source>
        <dbReference type="PIRSR" id="PIRSR003059-1"/>
    </source>
</evidence>
<evidence type="ECO:0000259" key="7">
    <source>
        <dbReference type="SMART" id="SM00642"/>
    </source>
</evidence>
<evidence type="ECO:0000313" key="9">
    <source>
        <dbReference type="Proteomes" id="UP000199315"/>
    </source>
</evidence>
<dbReference type="STRING" id="1619234.SAMN05421730_101863"/>
<dbReference type="EMBL" id="FMKA01000018">
    <property type="protein sequence ID" value="SCP98279.1"/>
    <property type="molecule type" value="Genomic_DNA"/>
</dbReference>
<evidence type="ECO:0000256" key="2">
    <source>
        <dbReference type="ARBA" id="ARBA00022676"/>
    </source>
</evidence>
<dbReference type="NCBIfam" id="TIGR03852">
    <property type="entry name" value="sucrose_gtfA"/>
    <property type="match status" value="1"/>
</dbReference>
<keyword evidence="9" id="KW-1185">Reference proteome</keyword>
<dbReference type="PIRSF" id="PIRSF003059">
    <property type="entry name" value="Sucrose_phosphorylase"/>
    <property type="match status" value="1"/>
</dbReference>
<dbReference type="GO" id="GO:0004645">
    <property type="term" value="F:1,4-alpha-oligoglucan phosphorylase activity"/>
    <property type="evidence" value="ECO:0007669"/>
    <property type="project" value="UniProtKB-UniRule"/>
</dbReference>
<organism evidence="8 9">
    <name type="scientific">Anaerobium acetethylicum</name>
    <dbReference type="NCBI Taxonomy" id="1619234"/>
    <lineage>
        <taxon>Bacteria</taxon>
        <taxon>Bacillati</taxon>
        <taxon>Bacillota</taxon>
        <taxon>Clostridia</taxon>
        <taxon>Lachnospirales</taxon>
        <taxon>Lachnospiraceae</taxon>
        <taxon>Anaerobium</taxon>
    </lineage>
</organism>
<feature type="binding site" evidence="6">
    <location>
        <position position="263"/>
    </location>
    <ligand>
        <name>substrate</name>
    </ligand>
</feature>
<evidence type="ECO:0000256" key="3">
    <source>
        <dbReference type="ARBA" id="ARBA00022679"/>
    </source>
</evidence>
<dbReference type="InterPro" id="IPR022527">
    <property type="entry name" value="Sucrose_phospho"/>
</dbReference>
<keyword evidence="2 4" id="KW-0328">Glycosyltransferase</keyword>
<feature type="binding site" evidence="6">
    <location>
        <position position="78"/>
    </location>
    <ligand>
        <name>substrate</name>
    </ligand>
</feature>
<dbReference type="Proteomes" id="UP000199315">
    <property type="component" value="Unassembled WGS sequence"/>
</dbReference>
<dbReference type="InterPro" id="IPR017853">
    <property type="entry name" value="GH"/>
</dbReference>
<feature type="binding site" evidence="6">
    <location>
        <position position="116"/>
    </location>
    <ligand>
        <name>substrate</name>
    </ligand>
</feature>
<evidence type="ECO:0000256" key="4">
    <source>
        <dbReference type="PIRNR" id="PIRNR003059"/>
    </source>
</evidence>
<dbReference type="InterPro" id="IPR045857">
    <property type="entry name" value="O16G_dom_2"/>
</dbReference>
<feature type="active site" description="Proton donor" evidence="5">
    <location>
        <position position="263"/>
    </location>
</feature>
<dbReference type="InterPro" id="IPR016377">
    <property type="entry name" value="Sucrose_GGa_phosphorylase-rel"/>
</dbReference>
<dbReference type="SMART" id="SM00642">
    <property type="entry name" value="Aamy"/>
    <property type="match status" value="1"/>
</dbReference>
<feature type="binding site" evidence="6">
    <location>
        <begin position="364"/>
        <end position="367"/>
    </location>
    <ligand>
        <name>substrate</name>
    </ligand>
</feature>
<accession>A0A1D3TVV0</accession>
<dbReference type="SUPFAM" id="SSF51445">
    <property type="entry name" value="(Trans)glycosidases"/>
    <property type="match status" value="1"/>
</dbReference>
<dbReference type="PANTHER" id="PTHR38784:SF1">
    <property type="entry name" value="SUCROSE PHOSPHORYLASE"/>
    <property type="match status" value="1"/>
</dbReference>
<comment type="catalytic activity">
    <reaction evidence="4">
        <text>sucrose 6(F)-phosphate + phosphate = beta-D-fructose 6-phosphate + alpha-D-glucose 1-phosphate</text>
        <dbReference type="Rhea" id="RHEA:38863"/>
        <dbReference type="ChEBI" id="CHEBI:43474"/>
        <dbReference type="ChEBI" id="CHEBI:57634"/>
        <dbReference type="ChEBI" id="CHEBI:57723"/>
        <dbReference type="ChEBI" id="CHEBI:58601"/>
        <dbReference type="EC" id="2.4.1.329"/>
    </reaction>
</comment>
<evidence type="ECO:0000256" key="1">
    <source>
        <dbReference type="ARBA" id="ARBA00008452"/>
    </source>
</evidence>
<feature type="domain" description="Glycosyl hydrolase family 13 catalytic" evidence="7">
    <location>
        <begin position="35"/>
        <end position="434"/>
    </location>
</feature>
<name>A0A1D3TVV0_9FIRM</name>
<comment type="similarity">
    <text evidence="1 4">Belongs to the glycosyl hydrolase 13 family. Sucrose phosphorylase subfamily.</text>
</comment>
<feature type="active site" description="Nucleophile" evidence="5">
    <location>
        <position position="222"/>
    </location>
</feature>
<evidence type="ECO:0000256" key="6">
    <source>
        <dbReference type="PIRSR" id="PIRSR003059-2"/>
    </source>
</evidence>
<dbReference type="Pfam" id="PF00128">
    <property type="entry name" value="Alpha-amylase"/>
    <property type="match status" value="1"/>
</dbReference>
<feature type="binding site" evidence="6">
    <location>
        <begin position="220"/>
        <end position="222"/>
    </location>
    <ligand>
        <name>substrate</name>
    </ligand>
</feature>
<reference evidence="8 9" key="1">
    <citation type="submission" date="2016-09" db="EMBL/GenBank/DDBJ databases">
        <authorList>
            <person name="Capua I."/>
            <person name="De Benedictis P."/>
            <person name="Joannis T."/>
            <person name="Lombin L.H."/>
            <person name="Cattoli G."/>
        </authorList>
    </citation>
    <scope>NUCLEOTIDE SEQUENCE [LARGE SCALE GENOMIC DNA]</scope>
    <source>
        <strain evidence="8 9">GluBS11</strain>
    </source>
</reference>